<evidence type="ECO:0000313" key="2">
    <source>
        <dbReference type="Proteomes" id="UP001239111"/>
    </source>
</evidence>
<gene>
    <name evidence="1" type="ORF">QAD02_003781</name>
</gene>
<reference evidence="1" key="1">
    <citation type="submission" date="2023-04" db="EMBL/GenBank/DDBJ databases">
        <title>A chromosome-level genome assembly of the parasitoid wasp Eretmocerus hayati.</title>
        <authorList>
            <person name="Zhong Y."/>
            <person name="Liu S."/>
            <person name="Liu Y."/>
        </authorList>
    </citation>
    <scope>NUCLEOTIDE SEQUENCE</scope>
    <source>
        <strain evidence="1">ZJU_SS_LIU_2023</strain>
    </source>
</reference>
<dbReference type="EMBL" id="CM056743">
    <property type="protein sequence ID" value="KAJ8672522.1"/>
    <property type="molecule type" value="Genomic_DNA"/>
</dbReference>
<dbReference type="Proteomes" id="UP001239111">
    <property type="component" value="Chromosome 3"/>
</dbReference>
<proteinExistence type="predicted"/>
<keyword evidence="2" id="KW-1185">Reference proteome</keyword>
<comment type="caution">
    <text evidence="1">The sequence shown here is derived from an EMBL/GenBank/DDBJ whole genome shotgun (WGS) entry which is preliminary data.</text>
</comment>
<organism evidence="1 2">
    <name type="scientific">Eretmocerus hayati</name>
    <dbReference type="NCBI Taxonomy" id="131215"/>
    <lineage>
        <taxon>Eukaryota</taxon>
        <taxon>Metazoa</taxon>
        <taxon>Ecdysozoa</taxon>
        <taxon>Arthropoda</taxon>
        <taxon>Hexapoda</taxon>
        <taxon>Insecta</taxon>
        <taxon>Pterygota</taxon>
        <taxon>Neoptera</taxon>
        <taxon>Endopterygota</taxon>
        <taxon>Hymenoptera</taxon>
        <taxon>Apocrita</taxon>
        <taxon>Proctotrupomorpha</taxon>
        <taxon>Chalcidoidea</taxon>
        <taxon>Aphelinidae</taxon>
        <taxon>Aphelininae</taxon>
        <taxon>Eretmocerus</taxon>
    </lineage>
</organism>
<name>A0ACC2NQJ4_9HYME</name>
<accession>A0ACC2NQJ4</accession>
<sequence length="705" mass="78856">MICFDDVFELLSGVKSWKPADRKASAKTCRKRRATSIMKNVNYKTKKTESGSKYIHVKVGLQFRLDATQSYILVPYYLVGKVSCRLDRKHNYSYAELVNDLGNSITNIITRVLLRNSEVGLGSYKGHYPFFMSSGVEQEVIDFWTFFDDSKHGIKKVGSPPCIYLYATAKDNLKRELTVNDLCSGVADEVLQQGPATVKVDKSDCHNIPSKTPAVDDHDKKENLAKEMKSRIRAITAFAKPSNTSTDAQSTRNLSRKFDIDPDQIASMADSMQRAMKEVSRVKAEVPQNSPSECKAVFPKKVEPTRATSAADAEVIVVSDEELHGAPTISAADCKTVAIKKEPLTSTRTPKTNDVILSGEKSLPESASTSSSDDEFESRSNGPLLFCSGNGKTLVIHRHHSLSSLKPDEDAPKHCVTALCVELCDYTVQFTDENEPKILGKGAYGKVYLGKYSGFDVAVKELENFRFEDTLDIFKEIAINDRARSPNVANLLAFNINEQPPMARLLLEYVDGAELREVLFDVKPDSPNLDSLEKRISTVKQLLAALQYLHACEPPIIHGDLEPDNIMITHDLRVKICDFGSSRYDGLPEQLDPVDLPNFTLATTIYSAPEILLYDQDITAKSDVWAASCVALEVFVRERSWPIGENPSKELMKKTMLRDRSLDYRCAPHQLYDFLEGGFQWRPQKRFSAEELSDHLQGITWSSTD</sequence>
<protein>
    <submittedName>
        <fullName evidence="1">Uncharacterized protein</fullName>
    </submittedName>
</protein>
<evidence type="ECO:0000313" key="1">
    <source>
        <dbReference type="EMBL" id="KAJ8672522.1"/>
    </source>
</evidence>